<feature type="transmembrane region" description="Helical" evidence="1">
    <location>
        <begin position="88"/>
        <end position="107"/>
    </location>
</feature>
<keyword evidence="1" id="KW-0472">Membrane</keyword>
<feature type="transmembrane region" description="Helical" evidence="1">
    <location>
        <begin position="6"/>
        <end position="24"/>
    </location>
</feature>
<dbReference type="Proteomes" id="UP000184092">
    <property type="component" value="Unassembled WGS sequence"/>
</dbReference>
<feature type="transmembrane region" description="Helical" evidence="1">
    <location>
        <begin position="119"/>
        <end position="139"/>
    </location>
</feature>
<dbReference type="RefSeq" id="WP_073209265.1">
    <property type="nucleotide sequence ID" value="NZ_FRCL01000008.1"/>
</dbReference>
<gene>
    <name evidence="2" type="ORF">SAMN05216269_1082</name>
</gene>
<protein>
    <submittedName>
        <fullName evidence="2">Uncharacterized protein</fullName>
    </submittedName>
</protein>
<evidence type="ECO:0000313" key="2">
    <source>
        <dbReference type="EMBL" id="SHM86417.1"/>
    </source>
</evidence>
<evidence type="ECO:0000313" key="3">
    <source>
        <dbReference type="Proteomes" id="UP000184092"/>
    </source>
</evidence>
<dbReference type="OrthoDB" id="1366634at2"/>
<organism evidence="2 3">
    <name type="scientific">Flavobacterium xinjiangense</name>
    <dbReference type="NCBI Taxonomy" id="178356"/>
    <lineage>
        <taxon>Bacteria</taxon>
        <taxon>Pseudomonadati</taxon>
        <taxon>Bacteroidota</taxon>
        <taxon>Flavobacteriia</taxon>
        <taxon>Flavobacteriales</taxon>
        <taxon>Flavobacteriaceae</taxon>
        <taxon>Flavobacterium</taxon>
    </lineage>
</organism>
<reference evidence="3" key="1">
    <citation type="submission" date="2016-11" db="EMBL/GenBank/DDBJ databases">
        <authorList>
            <person name="Varghese N."/>
            <person name="Submissions S."/>
        </authorList>
    </citation>
    <scope>NUCLEOTIDE SEQUENCE [LARGE SCALE GENOMIC DNA]</scope>
    <source>
        <strain evidence="3">CGMCC 1.2749</strain>
    </source>
</reference>
<dbReference type="EMBL" id="FRCL01000008">
    <property type="protein sequence ID" value="SHM86417.1"/>
    <property type="molecule type" value="Genomic_DNA"/>
</dbReference>
<evidence type="ECO:0000256" key="1">
    <source>
        <dbReference type="SAM" id="Phobius"/>
    </source>
</evidence>
<accession>A0A1M7M6R9</accession>
<proteinExistence type="predicted"/>
<keyword evidence="3" id="KW-1185">Reference proteome</keyword>
<sequence>MNKKTVFYVLFLIGIVSIFLPFDIDNTINCGFEMGYYSDKDKTISFLAIFKNVSFHNFNFLNIIKMLLAILLIVPFIFSAIFFFYKKYIILIMLNLVPFVFFLILGLSRRFDQLQIGFYLLLFQQIALFYLLIKILFSIKTVKR</sequence>
<keyword evidence="1" id="KW-0812">Transmembrane</keyword>
<dbReference type="STRING" id="178356.SAMN05216269_1082"/>
<dbReference type="AlphaFoldDB" id="A0A1M7M6R9"/>
<keyword evidence="1" id="KW-1133">Transmembrane helix</keyword>
<name>A0A1M7M6R9_9FLAO</name>
<feature type="transmembrane region" description="Helical" evidence="1">
    <location>
        <begin position="60"/>
        <end position="82"/>
    </location>
</feature>